<dbReference type="Gene3D" id="1.10.3290.10">
    <property type="entry name" value="Fido-like domain"/>
    <property type="match status" value="1"/>
</dbReference>
<dbReference type="PROSITE" id="PS51459">
    <property type="entry name" value="FIDO"/>
    <property type="match status" value="1"/>
</dbReference>
<accession>A0A839HFQ0</accession>
<dbReference type="InterPro" id="IPR040198">
    <property type="entry name" value="Fido_containing"/>
</dbReference>
<comment type="caution">
    <text evidence="4">The sequence shown here is derived from an EMBL/GenBank/DDBJ whole genome shotgun (WGS) entry which is preliminary data.</text>
</comment>
<evidence type="ECO:0000313" key="5">
    <source>
        <dbReference type="Proteomes" id="UP000586093"/>
    </source>
</evidence>
<dbReference type="AlphaFoldDB" id="A0A839HFQ0"/>
<feature type="domain" description="Fido" evidence="3">
    <location>
        <begin position="130"/>
        <end position="284"/>
    </location>
</feature>
<keyword evidence="2" id="KW-0547">Nucleotide-binding</keyword>
<feature type="binding site" evidence="2">
    <location>
        <begin position="231"/>
        <end position="238"/>
    </location>
    <ligand>
        <name>ATP</name>
        <dbReference type="ChEBI" id="CHEBI:30616"/>
    </ligand>
</feature>
<proteinExistence type="predicted"/>
<evidence type="ECO:0000256" key="1">
    <source>
        <dbReference type="PIRSR" id="PIRSR640198-1"/>
    </source>
</evidence>
<protein>
    <submittedName>
        <fullName evidence="4">Fic family protein</fullName>
    </submittedName>
</protein>
<dbReference type="Proteomes" id="UP000586093">
    <property type="component" value="Unassembled WGS sequence"/>
</dbReference>
<reference evidence="4 5" key="1">
    <citation type="submission" date="2020-08" db="EMBL/GenBank/DDBJ databases">
        <title>Aquariorum lacteus gen. nov., sp. nov., a new member of the family Comamonadaceae, isolated from freshwater aquarium.</title>
        <authorList>
            <person name="Chun S.-J."/>
        </authorList>
    </citation>
    <scope>NUCLEOTIDE SEQUENCE [LARGE SCALE GENOMIC DNA]</scope>
    <source>
        <strain evidence="4 5">SJAQ100</strain>
    </source>
</reference>
<feature type="active site" evidence="1">
    <location>
        <position position="227"/>
    </location>
</feature>
<keyword evidence="5" id="KW-1185">Reference proteome</keyword>
<dbReference type="PANTHER" id="PTHR13504:SF38">
    <property type="entry name" value="FIDO DOMAIN-CONTAINING PROTEIN"/>
    <property type="match status" value="1"/>
</dbReference>
<dbReference type="InterPro" id="IPR036597">
    <property type="entry name" value="Fido-like_dom_sf"/>
</dbReference>
<dbReference type="GO" id="GO:0005524">
    <property type="term" value="F:ATP binding"/>
    <property type="evidence" value="ECO:0007669"/>
    <property type="project" value="UniProtKB-KW"/>
</dbReference>
<evidence type="ECO:0000259" key="3">
    <source>
        <dbReference type="PROSITE" id="PS51459"/>
    </source>
</evidence>
<name>A0A839HFQ0_9BURK</name>
<dbReference type="SUPFAM" id="SSF140931">
    <property type="entry name" value="Fic-like"/>
    <property type="match status" value="1"/>
</dbReference>
<keyword evidence="2" id="KW-0067">ATP-binding</keyword>
<dbReference type="InterPro" id="IPR003812">
    <property type="entry name" value="Fido"/>
</dbReference>
<dbReference type="PANTHER" id="PTHR13504">
    <property type="entry name" value="FIDO DOMAIN-CONTAINING PROTEIN DDB_G0283145"/>
    <property type="match status" value="1"/>
</dbReference>
<dbReference type="Pfam" id="PF02661">
    <property type="entry name" value="Fic"/>
    <property type="match status" value="1"/>
</dbReference>
<evidence type="ECO:0000313" key="4">
    <source>
        <dbReference type="EMBL" id="MBB1160897.1"/>
    </source>
</evidence>
<dbReference type="RefSeq" id="WP_182661251.1">
    <property type="nucleotide sequence ID" value="NZ_JACIVI010000001.1"/>
</dbReference>
<evidence type="ECO:0000256" key="2">
    <source>
        <dbReference type="PIRSR" id="PIRSR640198-2"/>
    </source>
</evidence>
<gene>
    <name evidence="4" type="ORF">H4F90_02750</name>
</gene>
<dbReference type="EMBL" id="JACIVI010000001">
    <property type="protein sequence ID" value="MBB1160897.1"/>
    <property type="molecule type" value="Genomic_DNA"/>
</dbReference>
<organism evidence="4 5">
    <name type="scientific">Aquariibacter albus</name>
    <dbReference type="NCBI Taxonomy" id="2759899"/>
    <lineage>
        <taxon>Bacteria</taxon>
        <taxon>Pseudomonadati</taxon>
        <taxon>Pseudomonadota</taxon>
        <taxon>Betaproteobacteria</taxon>
        <taxon>Burkholderiales</taxon>
        <taxon>Sphaerotilaceae</taxon>
        <taxon>Aquariibacter</taxon>
    </lineage>
</organism>
<sequence>MTTPQGSSLVHHAWSPITDLPEDVSGMVQADLGHLAQVWSEQAVRLRGSPALTRFNDRLRREWAIETGIIEGLYSLDRGITQVLIERGIEASLIPHGTTDRPVAEIIPILRDQEATLEGLFDFVAQRRSLSTSYIKELHQQLTRTQEYTDGIDAFGNAVQVPLIHGDWKPQPNNPTRRDATVHEYCPPEHVASEMDRLVALHAEHEANRVPPEVSAAWLHHRFTQIHPFQDGNGRVARAIASLVFLKAGWFPLVINRDQRDEYIDALEAADDGDLRPLATLIARVQKQAFIRALSLSEDALRQTEPLAHVIAQAADRMRQRRYAEVQEMQSQASAHADNLVGLAEQRLQELSTQLIAQLREIDPGYRSSVKRSDANTDHYFKHQIVKTAQQLDYFADTRTYRAWVRLRIHEDRETDVVVAFHGLGTKFVGIMAASAFLEYRDRTDGQTTTDGPYLVSEEVFQFAYREPVDDLRLRFDQWMSRVALVSLDIWRRQL</sequence>